<dbReference type="OrthoDB" id="6349457at2759"/>
<sequence>MNIQGLNEENNSSDSDTIEKLNMGSKKRKSFGREVDVMKKLRISSHEQGEDCKCRRYKCFEILDLLERKRIIKDFNEIFSKDEQSSYLTGLINVLPIKQRRPRQNEELAKFHDRAYSYKVRTMKENNIIEVPVCRKAFLSLHGISGRWLQTIQQSLKKCGKSPKDMRGKYSHTHCTKPPATLEAVKNHIGSFKGRQSHYSRKKSTVVYLPESLNLKKMYKMYTDLNLGSVSYEYYRKIFNNNFNIKFGYPRSDTCSSCDKFTAEKLSLERKLENTLTAEGKTDLMQQLKNLEIQNELHLKKADVFYARKRAAKKRSIKVMDYESIAMDFQKNFPLPNISTNDVYYKRQLSFYSFNIHVLSTADSYFYCYSENVAAKGSEEVISMLHHFIFTQLDKRLKQLEIFCDSCEPIKISLEKWENLQQLKTFCETDGASEFYGNLPYKLTRKAKKKTKDVLHTLIETDSEKDEEEEQEQNRYSKTKKTAVIKKKKLLASVKRK</sequence>
<dbReference type="EMBL" id="OV121133">
    <property type="protein sequence ID" value="CAH0551164.1"/>
    <property type="molecule type" value="Genomic_DNA"/>
</dbReference>
<proteinExistence type="predicted"/>
<organism evidence="2 3">
    <name type="scientific">Brassicogethes aeneus</name>
    <name type="common">Rape pollen beetle</name>
    <name type="synonym">Meligethes aeneus</name>
    <dbReference type="NCBI Taxonomy" id="1431903"/>
    <lineage>
        <taxon>Eukaryota</taxon>
        <taxon>Metazoa</taxon>
        <taxon>Ecdysozoa</taxon>
        <taxon>Arthropoda</taxon>
        <taxon>Hexapoda</taxon>
        <taxon>Insecta</taxon>
        <taxon>Pterygota</taxon>
        <taxon>Neoptera</taxon>
        <taxon>Endopterygota</taxon>
        <taxon>Coleoptera</taxon>
        <taxon>Polyphaga</taxon>
        <taxon>Cucujiformia</taxon>
        <taxon>Nitidulidae</taxon>
        <taxon>Meligethinae</taxon>
        <taxon>Brassicogethes</taxon>
    </lineage>
</organism>
<name>A0A9P0AYH9_BRAAE</name>
<dbReference type="Proteomes" id="UP001154078">
    <property type="component" value="Chromosome 2"/>
</dbReference>
<dbReference type="PANTHER" id="PTHR10773:SF19">
    <property type="match status" value="1"/>
</dbReference>
<feature type="compositionally biased region" description="Acidic residues" evidence="1">
    <location>
        <begin position="461"/>
        <end position="471"/>
    </location>
</feature>
<protein>
    <submittedName>
        <fullName evidence="2">Uncharacterized protein</fullName>
    </submittedName>
</protein>
<accession>A0A9P0AYH9</accession>
<evidence type="ECO:0000313" key="3">
    <source>
        <dbReference type="Proteomes" id="UP001154078"/>
    </source>
</evidence>
<feature type="region of interest" description="Disordered" evidence="1">
    <location>
        <begin position="460"/>
        <end position="480"/>
    </location>
</feature>
<evidence type="ECO:0000256" key="1">
    <source>
        <dbReference type="SAM" id="MobiDB-lite"/>
    </source>
</evidence>
<dbReference type="PANTHER" id="PTHR10773">
    <property type="entry name" value="DNA-DIRECTED RNA POLYMERASES I, II, AND III SUBUNIT RPABC2"/>
    <property type="match status" value="1"/>
</dbReference>
<feature type="compositionally biased region" description="Polar residues" evidence="1">
    <location>
        <begin position="1"/>
        <end position="15"/>
    </location>
</feature>
<keyword evidence="3" id="KW-1185">Reference proteome</keyword>
<gene>
    <name evidence="2" type="ORF">MELIAE_LOCUS3834</name>
</gene>
<evidence type="ECO:0000313" key="2">
    <source>
        <dbReference type="EMBL" id="CAH0551164.1"/>
    </source>
</evidence>
<feature type="region of interest" description="Disordered" evidence="1">
    <location>
        <begin position="1"/>
        <end position="23"/>
    </location>
</feature>
<dbReference type="AlphaFoldDB" id="A0A9P0AYH9"/>
<reference evidence="2" key="1">
    <citation type="submission" date="2021-12" db="EMBL/GenBank/DDBJ databases">
        <authorList>
            <person name="King R."/>
        </authorList>
    </citation>
    <scope>NUCLEOTIDE SEQUENCE</scope>
</reference>